<feature type="domain" description="Response regulatory" evidence="8">
    <location>
        <begin position="14"/>
        <end position="131"/>
    </location>
</feature>
<dbReference type="GO" id="GO:0006355">
    <property type="term" value="P:regulation of DNA-templated transcription"/>
    <property type="evidence" value="ECO:0007669"/>
    <property type="project" value="InterPro"/>
</dbReference>
<evidence type="ECO:0000259" key="9">
    <source>
        <dbReference type="PROSITE" id="PS51755"/>
    </source>
</evidence>
<dbReference type="PROSITE" id="PS50110">
    <property type="entry name" value="RESPONSE_REGULATORY"/>
    <property type="match status" value="1"/>
</dbReference>
<dbReference type="InterPro" id="IPR001867">
    <property type="entry name" value="OmpR/PhoB-type_DNA-bd"/>
</dbReference>
<evidence type="ECO:0000259" key="8">
    <source>
        <dbReference type="PROSITE" id="PS50110"/>
    </source>
</evidence>
<evidence type="ECO:0000256" key="3">
    <source>
        <dbReference type="ARBA" id="ARBA00023015"/>
    </source>
</evidence>
<dbReference type="Pfam" id="PF00072">
    <property type="entry name" value="Response_reg"/>
    <property type="match status" value="1"/>
</dbReference>
<accession>A0A1X7ITU8</accession>
<evidence type="ECO:0000256" key="1">
    <source>
        <dbReference type="ARBA" id="ARBA00022553"/>
    </source>
</evidence>
<dbReference type="SUPFAM" id="SSF52172">
    <property type="entry name" value="CheY-like"/>
    <property type="match status" value="1"/>
</dbReference>
<dbReference type="Proteomes" id="UP000193355">
    <property type="component" value="Unassembled WGS sequence"/>
</dbReference>
<feature type="DNA-binding region" description="OmpR/PhoB-type" evidence="7">
    <location>
        <begin position="139"/>
        <end position="237"/>
    </location>
</feature>
<dbReference type="GO" id="GO:0005829">
    <property type="term" value="C:cytosol"/>
    <property type="evidence" value="ECO:0007669"/>
    <property type="project" value="TreeGrafter"/>
</dbReference>
<dbReference type="STRING" id="561720.SAMN06275492_1056"/>
<proteinExistence type="predicted"/>
<feature type="modified residue" description="4-aspartylphosphate" evidence="6">
    <location>
        <position position="65"/>
    </location>
</feature>
<dbReference type="Pfam" id="PF00486">
    <property type="entry name" value="Trans_reg_C"/>
    <property type="match status" value="1"/>
</dbReference>
<evidence type="ECO:0000256" key="5">
    <source>
        <dbReference type="ARBA" id="ARBA00023163"/>
    </source>
</evidence>
<dbReference type="PROSITE" id="PS51755">
    <property type="entry name" value="OMPR_PHOB"/>
    <property type="match status" value="1"/>
</dbReference>
<dbReference type="GO" id="GO:0000976">
    <property type="term" value="F:transcription cis-regulatory region binding"/>
    <property type="evidence" value="ECO:0007669"/>
    <property type="project" value="TreeGrafter"/>
</dbReference>
<dbReference type="Gene3D" id="1.10.10.10">
    <property type="entry name" value="Winged helix-like DNA-binding domain superfamily/Winged helix DNA-binding domain"/>
    <property type="match status" value="1"/>
</dbReference>
<dbReference type="AlphaFoldDB" id="A0A1X7ITU8"/>
<keyword evidence="11" id="KW-1185">Reference proteome</keyword>
<dbReference type="GO" id="GO:0000156">
    <property type="term" value="F:phosphorelay response regulator activity"/>
    <property type="evidence" value="ECO:0007669"/>
    <property type="project" value="TreeGrafter"/>
</dbReference>
<keyword evidence="1 6" id="KW-0597">Phosphoprotein</keyword>
<dbReference type="InterPro" id="IPR011006">
    <property type="entry name" value="CheY-like_superfamily"/>
</dbReference>
<dbReference type="SMART" id="SM00862">
    <property type="entry name" value="Trans_reg_C"/>
    <property type="match status" value="1"/>
</dbReference>
<keyword evidence="4 7" id="KW-0238">DNA-binding</keyword>
<evidence type="ECO:0000256" key="7">
    <source>
        <dbReference type="PROSITE-ProRule" id="PRU01091"/>
    </source>
</evidence>
<feature type="domain" description="OmpR/PhoB-type" evidence="9">
    <location>
        <begin position="139"/>
        <end position="237"/>
    </location>
</feature>
<evidence type="ECO:0000313" key="10">
    <source>
        <dbReference type="EMBL" id="SMG18229.1"/>
    </source>
</evidence>
<dbReference type="EMBL" id="FXBB01000005">
    <property type="protein sequence ID" value="SMG18229.1"/>
    <property type="molecule type" value="Genomic_DNA"/>
</dbReference>
<dbReference type="SUPFAM" id="SSF46894">
    <property type="entry name" value="C-terminal effector domain of the bipartite response regulators"/>
    <property type="match status" value="1"/>
</dbReference>
<keyword evidence="5" id="KW-0804">Transcription</keyword>
<evidence type="ECO:0000313" key="11">
    <source>
        <dbReference type="Proteomes" id="UP000193355"/>
    </source>
</evidence>
<name>A0A1X7ITU8_9BACT</name>
<protein>
    <submittedName>
        <fullName evidence="10">Two-component system, OmpR family, copper resistance phosphate regulon response regulator CusR</fullName>
    </submittedName>
</protein>
<evidence type="ECO:0000256" key="6">
    <source>
        <dbReference type="PROSITE-ProRule" id="PRU00169"/>
    </source>
</evidence>
<gene>
    <name evidence="10" type="ORF">SAMN06275492_1056</name>
</gene>
<dbReference type="InterPro" id="IPR036388">
    <property type="entry name" value="WH-like_DNA-bd_sf"/>
</dbReference>
<dbReference type="CDD" id="cd00383">
    <property type="entry name" value="trans_reg_C"/>
    <property type="match status" value="1"/>
</dbReference>
<reference evidence="11" key="1">
    <citation type="submission" date="2017-04" db="EMBL/GenBank/DDBJ databases">
        <authorList>
            <person name="Varghese N."/>
            <person name="Submissions S."/>
        </authorList>
    </citation>
    <scope>NUCLEOTIDE SEQUENCE [LARGE SCALE GENOMIC DNA]</scope>
    <source>
        <strain evidence="11">USBA 82</strain>
    </source>
</reference>
<keyword evidence="3" id="KW-0805">Transcription regulation</keyword>
<evidence type="ECO:0000256" key="4">
    <source>
        <dbReference type="ARBA" id="ARBA00023125"/>
    </source>
</evidence>
<dbReference type="SMART" id="SM00448">
    <property type="entry name" value="REC"/>
    <property type="match status" value="1"/>
</dbReference>
<dbReference type="InterPro" id="IPR001789">
    <property type="entry name" value="Sig_transdc_resp-reg_receiver"/>
</dbReference>
<dbReference type="InterPro" id="IPR039420">
    <property type="entry name" value="WalR-like"/>
</dbReference>
<dbReference type="GO" id="GO:0032993">
    <property type="term" value="C:protein-DNA complex"/>
    <property type="evidence" value="ECO:0007669"/>
    <property type="project" value="TreeGrafter"/>
</dbReference>
<dbReference type="InterPro" id="IPR016032">
    <property type="entry name" value="Sig_transdc_resp-reg_C-effctor"/>
</dbReference>
<organism evidence="10 11">
    <name type="scientific">Dethiosulfovibrio salsuginis</name>
    <dbReference type="NCBI Taxonomy" id="561720"/>
    <lineage>
        <taxon>Bacteria</taxon>
        <taxon>Thermotogati</taxon>
        <taxon>Synergistota</taxon>
        <taxon>Synergistia</taxon>
        <taxon>Synergistales</taxon>
        <taxon>Dethiosulfovibrionaceae</taxon>
        <taxon>Dethiosulfovibrio</taxon>
    </lineage>
</organism>
<evidence type="ECO:0000256" key="2">
    <source>
        <dbReference type="ARBA" id="ARBA00023012"/>
    </source>
</evidence>
<dbReference type="PANTHER" id="PTHR48111:SF1">
    <property type="entry name" value="TWO-COMPONENT RESPONSE REGULATOR ORR33"/>
    <property type="match status" value="1"/>
</dbReference>
<dbReference type="FunFam" id="1.10.10.10:FF:000018">
    <property type="entry name" value="DNA-binding response regulator ResD"/>
    <property type="match status" value="1"/>
</dbReference>
<dbReference type="Gene3D" id="3.40.50.2300">
    <property type="match status" value="1"/>
</dbReference>
<sequence>MKYNLLPGVVLVRILMIGDKDTVNTGENQNLFGDLSREFTVVRISDPQEGLEMLKSNKYDCVIIDRKNEQDSCGMDLLSFNKESGMGLPIMIISSDKTVEDLVEMFNQGADDYVGAPCDSREIISRVHSLIRRSAQSHRPLLTCGRLILDPIARECRIDGNTVPLRRREFDILELLMKHDNQVFSRERIITEVWQKEYDGTSNVVDVHIKYLRDKLREHKMDSIVVTVRGVGYKVQCSDLV</sequence>
<dbReference type="PANTHER" id="PTHR48111">
    <property type="entry name" value="REGULATOR OF RPOS"/>
    <property type="match status" value="1"/>
</dbReference>
<keyword evidence="2" id="KW-0902">Two-component regulatory system</keyword>